<dbReference type="InParanoid" id="A2FDT9"/>
<dbReference type="Gene3D" id="2.60.120.260">
    <property type="entry name" value="Galactose-binding domain-like"/>
    <property type="match status" value="1"/>
</dbReference>
<reference evidence="1" key="2">
    <citation type="journal article" date="2007" name="Science">
        <title>Draft genome sequence of the sexually transmitted pathogen Trichomonas vaginalis.</title>
        <authorList>
            <person name="Carlton J.M."/>
            <person name="Hirt R.P."/>
            <person name="Silva J.C."/>
            <person name="Delcher A.L."/>
            <person name="Schatz M."/>
            <person name="Zhao Q."/>
            <person name="Wortman J.R."/>
            <person name="Bidwell S.L."/>
            <person name="Alsmark U.C.M."/>
            <person name="Besteiro S."/>
            <person name="Sicheritz-Ponten T."/>
            <person name="Noel C.J."/>
            <person name="Dacks J.B."/>
            <person name="Foster P.G."/>
            <person name="Simillion C."/>
            <person name="Van de Peer Y."/>
            <person name="Miranda-Saavedra D."/>
            <person name="Barton G.J."/>
            <person name="Westrop G.D."/>
            <person name="Mueller S."/>
            <person name="Dessi D."/>
            <person name="Fiori P.L."/>
            <person name="Ren Q."/>
            <person name="Paulsen I."/>
            <person name="Zhang H."/>
            <person name="Bastida-Corcuera F.D."/>
            <person name="Simoes-Barbosa A."/>
            <person name="Brown M.T."/>
            <person name="Hayes R.D."/>
            <person name="Mukherjee M."/>
            <person name="Okumura C.Y."/>
            <person name="Schneider R."/>
            <person name="Smith A.J."/>
            <person name="Vanacova S."/>
            <person name="Villalvazo M."/>
            <person name="Haas B.J."/>
            <person name="Pertea M."/>
            <person name="Feldblyum T.V."/>
            <person name="Utterback T.R."/>
            <person name="Shu C.L."/>
            <person name="Osoegawa K."/>
            <person name="de Jong P.J."/>
            <person name="Hrdy I."/>
            <person name="Horvathova L."/>
            <person name="Zubacova Z."/>
            <person name="Dolezal P."/>
            <person name="Malik S.B."/>
            <person name="Logsdon J.M. Jr."/>
            <person name="Henze K."/>
            <person name="Gupta A."/>
            <person name="Wang C.C."/>
            <person name="Dunne R.L."/>
            <person name="Upcroft J.A."/>
            <person name="Upcroft P."/>
            <person name="White O."/>
            <person name="Salzberg S.L."/>
            <person name="Tang P."/>
            <person name="Chiu C.-H."/>
            <person name="Lee Y.-S."/>
            <person name="Embley T.M."/>
            <person name="Coombs G.H."/>
            <person name="Mottram J.C."/>
            <person name="Tachezy J."/>
            <person name="Fraser-Liggett C.M."/>
            <person name="Johnson P.J."/>
        </authorList>
    </citation>
    <scope>NUCLEOTIDE SEQUENCE [LARGE SCALE GENOMIC DNA]</scope>
    <source>
        <strain evidence="1">G3</strain>
    </source>
</reference>
<reference evidence="1" key="1">
    <citation type="submission" date="2006-10" db="EMBL/GenBank/DDBJ databases">
        <authorList>
            <person name="Amadeo P."/>
            <person name="Zhao Q."/>
            <person name="Wortman J."/>
            <person name="Fraser-Liggett C."/>
            <person name="Carlton J."/>
        </authorList>
    </citation>
    <scope>NUCLEOTIDE SEQUENCE</scope>
    <source>
        <strain evidence="1">G3</strain>
    </source>
</reference>
<dbReference type="Proteomes" id="UP000001542">
    <property type="component" value="Unassembled WGS sequence"/>
</dbReference>
<name>A2FDT9_TRIV3</name>
<sequence length="202" mass="23606">MKKVYNQNIINIDVSGSSKQHINGSMQMTKPEYAIYPWDKDYDWCSNCYKTYDEHPYITFSMKNKKFKFNGYFVRCGCCYTGCCCDDGYAYCVECCLYSWSLQISDDNKTWKEIHRMKDEGMRRCNEKTYNLDNTYEAKYVRLIQNEACPGEPPCIAINRFELLGDTINDVPSEQDNFVSFHDDDDVSIIGHISKQGHIHAE</sequence>
<dbReference type="SUPFAM" id="SSF49785">
    <property type="entry name" value="Galactose-binding domain-like"/>
    <property type="match status" value="1"/>
</dbReference>
<evidence type="ECO:0008006" key="3">
    <source>
        <dbReference type="Google" id="ProtNLM"/>
    </source>
</evidence>
<dbReference type="AlphaFoldDB" id="A2FDT9"/>
<evidence type="ECO:0000313" key="1">
    <source>
        <dbReference type="EMBL" id="EAX96938.1"/>
    </source>
</evidence>
<evidence type="ECO:0000313" key="2">
    <source>
        <dbReference type="Proteomes" id="UP000001542"/>
    </source>
</evidence>
<organism evidence="1 2">
    <name type="scientific">Trichomonas vaginalis (strain ATCC PRA-98 / G3)</name>
    <dbReference type="NCBI Taxonomy" id="412133"/>
    <lineage>
        <taxon>Eukaryota</taxon>
        <taxon>Metamonada</taxon>
        <taxon>Parabasalia</taxon>
        <taxon>Trichomonadida</taxon>
        <taxon>Trichomonadidae</taxon>
        <taxon>Trichomonas</taxon>
    </lineage>
</organism>
<dbReference type="VEuPathDB" id="TrichDB:TVAGG3_0204400"/>
<proteinExistence type="predicted"/>
<dbReference type="EMBL" id="DS113737">
    <property type="protein sequence ID" value="EAX96938.1"/>
    <property type="molecule type" value="Genomic_DNA"/>
</dbReference>
<protein>
    <recommendedName>
        <fullName evidence="3">F5/8 type C domain-containing protein</fullName>
    </recommendedName>
</protein>
<dbReference type="KEGG" id="tva:4754715"/>
<dbReference type="InterPro" id="IPR008979">
    <property type="entry name" value="Galactose-bd-like_sf"/>
</dbReference>
<keyword evidence="2" id="KW-1185">Reference proteome</keyword>
<gene>
    <name evidence="1" type="ORF">TVAG_087630</name>
</gene>
<dbReference type="SMR" id="A2FDT9"/>
<dbReference type="VEuPathDB" id="TrichDB:TVAG_087630"/>
<accession>A2FDT9</accession>